<proteinExistence type="predicted"/>
<evidence type="ECO:0000256" key="1">
    <source>
        <dbReference type="ARBA" id="ARBA00022801"/>
    </source>
</evidence>
<name>A0A927YRP7_9FIRM</name>
<keyword evidence="1" id="KW-0378">Hydrolase</keyword>
<evidence type="ECO:0000313" key="4">
    <source>
        <dbReference type="EMBL" id="MBE5920611.1"/>
    </source>
</evidence>
<dbReference type="PROSITE" id="PS51257">
    <property type="entry name" value="PROKAR_LIPOPROTEIN"/>
    <property type="match status" value="1"/>
</dbReference>
<dbReference type="InterPro" id="IPR013780">
    <property type="entry name" value="Glyco_hydro_b"/>
</dbReference>
<dbReference type="EMBL" id="SVER01000040">
    <property type="protein sequence ID" value="MBE5920611.1"/>
    <property type="molecule type" value="Genomic_DNA"/>
</dbReference>
<dbReference type="GO" id="GO:0016798">
    <property type="term" value="F:hydrolase activity, acting on glycosyl bonds"/>
    <property type="evidence" value="ECO:0007669"/>
    <property type="project" value="UniProtKB-KW"/>
</dbReference>
<comment type="caution">
    <text evidence="4">The sequence shown here is derived from an EMBL/GenBank/DDBJ whole genome shotgun (WGS) entry which is preliminary data.</text>
</comment>
<sequence>MRDIEWVKESVFYHIYPLGAFGCPRENKGEETKGHRILKLIDWIPHLKKIGINAIYLGPIMESGTHGYDTYNYYQIDSRLGDNADFKEVVKQCHQNGIKVVLDGVFNHVGRGHEAFVDVLKNREKSNYKDWIAGLNLGGNNWHNDGLSYECWSGAEELVKLNHWCEAVDNHILNAVGMWIDEFDIDGLRLDAADCIERGFFKRLKSFTEQKKSSFWLMGEIIHGDYNIYVNEEMLDAVTNYECWKGIYSSHNDHNYFEINYAMKRQWGQGGLYSGKYLYNFVDNHDVNRIATLLKDKENIFPTYTLLFTMPGIPSIYYGSEFGIEGDKNAGDGDYALRPELELEKLNNPDLIDHIKTLADIRKDSNPLKEGIYEEVQVRNETLVFARVLGDECVIVALNNTPEKKPLSFDYRGQHYDIELAPHGSKILK</sequence>
<dbReference type="Pfam" id="PF00128">
    <property type="entry name" value="Alpha-amylase"/>
    <property type="match status" value="1"/>
</dbReference>
<gene>
    <name evidence="4" type="ORF">E7272_12325</name>
</gene>
<dbReference type="InterPro" id="IPR006047">
    <property type="entry name" value="GH13_cat_dom"/>
</dbReference>
<dbReference type="CDD" id="cd11353">
    <property type="entry name" value="AmyAc_euk_bac_CMD_like"/>
    <property type="match status" value="1"/>
</dbReference>
<evidence type="ECO:0000256" key="2">
    <source>
        <dbReference type="ARBA" id="ARBA00023295"/>
    </source>
</evidence>
<dbReference type="Gene3D" id="3.20.20.80">
    <property type="entry name" value="Glycosidases"/>
    <property type="match status" value="1"/>
</dbReference>
<keyword evidence="2" id="KW-0326">Glycosidase</keyword>
<dbReference type="InterPro" id="IPR017853">
    <property type="entry name" value="GH"/>
</dbReference>
<reference evidence="4" key="1">
    <citation type="submission" date="2019-04" db="EMBL/GenBank/DDBJ databases">
        <title>Evolution of Biomass-Degrading Anaerobic Consortia Revealed by Metagenomics.</title>
        <authorList>
            <person name="Peng X."/>
        </authorList>
    </citation>
    <scope>NUCLEOTIDE SEQUENCE</scope>
    <source>
        <strain evidence="4">SIG311</strain>
    </source>
</reference>
<feature type="domain" description="Glycosyl hydrolase family 13 catalytic" evidence="3">
    <location>
        <begin position="10"/>
        <end position="362"/>
    </location>
</feature>
<protein>
    <submittedName>
        <fullName evidence="4">Alpha-amylase</fullName>
    </submittedName>
</protein>
<accession>A0A927YRP7</accession>
<dbReference type="PANTHER" id="PTHR10357:SF210">
    <property type="entry name" value="MALTODEXTRIN GLUCOSIDASE"/>
    <property type="match status" value="1"/>
</dbReference>
<organism evidence="4 5">
    <name type="scientific">Pseudobutyrivibrio ruminis</name>
    <dbReference type="NCBI Taxonomy" id="46206"/>
    <lineage>
        <taxon>Bacteria</taxon>
        <taxon>Bacillati</taxon>
        <taxon>Bacillota</taxon>
        <taxon>Clostridia</taxon>
        <taxon>Lachnospirales</taxon>
        <taxon>Lachnospiraceae</taxon>
        <taxon>Pseudobutyrivibrio</taxon>
    </lineage>
</organism>
<dbReference type="SUPFAM" id="SSF51011">
    <property type="entry name" value="Glycosyl hydrolase domain"/>
    <property type="match status" value="1"/>
</dbReference>
<dbReference type="AlphaFoldDB" id="A0A927YRP7"/>
<evidence type="ECO:0000313" key="5">
    <source>
        <dbReference type="Proteomes" id="UP000766246"/>
    </source>
</evidence>
<dbReference type="SMART" id="SM00642">
    <property type="entry name" value="Aamy"/>
    <property type="match status" value="1"/>
</dbReference>
<evidence type="ECO:0000259" key="3">
    <source>
        <dbReference type="SMART" id="SM00642"/>
    </source>
</evidence>
<dbReference type="Gene3D" id="2.60.40.1180">
    <property type="entry name" value="Golgi alpha-mannosidase II"/>
    <property type="match status" value="1"/>
</dbReference>
<dbReference type="GO" id="GO:0005975">
    <property type="term" value="P:carbohydrate metabolic process"/>
    <property type="evidence" value="ECO:0007669"/>
    <property type="project" value="InterPro"/>
</dbReference>
<dbReference type="Proteomes" id="UP000766246">
    <property type="component" value="Unassembled WGS sequence"/>
</dbReference>
<dbReference type="SUPFAM" id="SSF51445">
    <property type="entry name" value="(Trans)glycosidases"/>
    <property type="match status" value="1"/>
</dbReference>
<dbReference type="PANTHER" id="PTHR10357">
    <property type="entry name" value="ALPHA-AMYLASE FAMILY MEMBER"/>
    <property type="match status" value="1"/>
</dbReference>